<keyword evidence="1" id="KW-0547">Nucleotide-binding</keyword>
<dbReference type="GO" id="GO:0000027">
    <property type="term" value="P:ribosomal large subunit assembly"/>
    <property type="evidence" value="ECO:0007669"/>
    <property type="project" value="TreeGrafter"/>
</dbReference>
<protein>
    <submittedName>
        <fullName evidence="4">DHC_N1 domain-containing protein</fullName>
    </submittedName>
</protein>
<dbReference type="GO" id="GO:0005524">
    <property type="term" value="F:ATP binding"/>
    <property type="evidence" value="ECO:0007669"/>
    <property type="project" value="UniProtKB-KW"/>
</dbReference>
<dbReference type="AlphaFoldDB" id="A0A0K0D1D0"/>
<name>A0A0K0D1D0_ANGCA</name>
<dbReference type="PANTHER" id="PTHR48103">
    <property type="entry name" value="MIDASIN-RELATED"/>
    <property type="match status" value="1"/>
</dbReference>
<evidence type="ECO:0000313" key="3">
    <source>
        <dbReference type="Proteomes" id="UP000035642"/>
    </source>
</evidence>
<evidence type="ECO:0000256" key="1">
    <source>
        <dbReference type="ARBA" id="ARBA00022741"/>
    </source>
</evidence>
<dbReference type="GO" id="GO:0005634">
    <property type="term" value="C:nucleus"/>
    <property type="evidence" value="ECO:0007669"/>
    <property type="project" value="TreeGrafter"/>
</dbReference>
<evidence type="ECO:0000256" key="2">
    <source>
        <dbReference type="ARBA" id="ARBA00022840"/>
    </source>
</evidence>
<evidence type="ECO:0000313" key="4">
    <source>
        <dbReference type="WBParaSite" id="ACAC_0000387501-mRNA-1"/>
    </source>
</evidence>
<organism evidence="3 4">
    <name type="scientific">Angiostrongylus cantonensis</name>
    <name type="common">Rat lungworm</name>
    <dbReference type="NCBI Taxonomy" id="6313"/>
    <lineage>
        <taxon>Eukaryota</taxon>
        <taxon>Metazoa</taxon>
        <taxon>Ecdysozoa</taxon>
        <taxon>Nematoda</taxon>
        <taxon>Chromadorea</taxon>
        <taxon>Rhabditida</taxon>
        <taxon>Rhabditina</taxon>
        <taxon>Rhabditomorpha</taxon>
        <taxon>Strongyloidea</taxon>
        <taxon>Metastrongylidae</taxon>
        <taxon>Angiostrongylus</taxon>
    </lineage>
</organism>
<proteinExistence type="predicted"/>
<dbReference type="GO" id="GO:0030687">
    <property type="term" value="C:preribosome, large subunit precursor"/>
    <property type="evidence" value="ECO:0007669"/>
    <property type="project" value="TreeGrafter"/>
</dbReference>
<reference evidence="3" key="1">
    <citation type="submission" date="2012-09" db="EMBL/GenBank/DDBJ databases">
        <authorList>
            <person name="Martin A.A."/>
        </authorList>
    </citation>
    <scope>NUCLEOTIDE SEQUENCE</scope>
</reference>
<dbReference type="PANTHER" id="PTHR48103:SF2">
    <property type="entry name" value="MIDASIN"/>
    <property type="match status" value="1"/>
</dbReference>
<keyword evidence="3" id="KW-1185">Reference proteome</keyword>
<dbReference type="STRING" id="6313.A0A0K0D1D0"/>
<dbReference type="WBParaSite" id="ACAC_0000387501-mRNA-1">
    <property type="protein sequence ID" value="ACAC_0000387501-mRNA-1"/>
    <property type="gene ID" value="ACAC_0000387501"/>
</dbReference>
<dbReference type="Proteomes" id="UP000035642">
    <property type="component" value="Unassembled WGS sequence"/>
</dbReference>
<dbReference type="GO" id="GO:0000055">
    <property type="term" value="P:ribosomal large subunit export from nucleus"/>
    <property type="evidence" value="ECO:0007669"/>
    <property type="project" value="TreeGrafter"/>
</dbReference>
<sequence length="624" mass="72417">MFKRHLAFAELSWYNDRSRRFAQVVAILNSNYFDDQKVFTLKFTDAFSTVFLSFWDAIAFDPTLSALSISNVAFYKISFRKELESVSNGLPGWSTVVALPPPDTLDPVIFEEERARYQLDIFNAVDQPLQVLARWRGAIARQPADCDSLSVHPVIAALWQTREELQKTLSKTREKPMAYRQKAGLYFSMCSEMRSFCEMTEAIVPTIRILDTDDLWRNYDSSRLQIILAQLRSFTVSANSFRKAITSKFGSFVDVSVTFLQGVDVFLCAVHEVCDIIETSERRAALHVSSNFPVEFQLEPSLDGIENTELLTWCCCDASPMPLRLKVAIIRRRIASSVNPQFDLEWVRHQWQRWYERNIAKSVEKDYVYLARTEEEKDELDVEEFFSEREQEREILPESELASLLVGKREISNNDVDFNYSLALLWLRRILYGVRCFQDELCSFTLDSDLSLMHQIITKVHHDPGGVIDVYRTASLAQFLRASKILSALRERTREIREKWPEQVSLKLILEAIDNFLNARLSATHVKMTKLVENVIEQCEEWNNVADKANNLQNELVPLRELMVEWRKMEVRSWRDLLSRVVEDGRLQAQLVAFPLFDAMFKVKGNVFVVVATQVRRMSWNVRS</sequence>
<accession>A0A0K0D1D0</accession>
<keyword evidence="2" id="KW-0067">ATP-binding</keyword>
<reference evidence="4" key="2">
    <citation type="submission" date="2017-02" db="UniProtKB">
        <authorList>
            <consortium name="WormBaseParasite"/>
        </authorList>
    </citation>
    <scope>IDENTIFICATION</scope>
</reference>